<name>A0AB73IM54_9BURK</name>
<feature type="domain" description="HTH tetR-type" evidence="3">
    <location>
        <begin position="34"/>
        <end position="94"/>
    </location>
</feature>
<dbReference type="GO" id="GO:0003700">
    <property type="term" value="F:DNA-binding transcription factor activity"/>
    <property type="evidence" value="ECO:0007669"/>
    <property type="project" value="TreeGrafter"/>
</dbReference>
<dbReference type="PANTHER" id="PTHR30055:SF235">
    <property type="entry name" value="TRANSCRIPTIONAL REGULATORY PROTEIN"/>
    <property type="match status" value="1"/>
</dbReference>
<evidence type="ECO:0000313" key="4">
    <source>
        <dbReference type="EMBL" id="MDP9651039.1"/>
    </source>
</evidence>
<organism evidence="4 5">
    <name type="scientific">Paraburkholderia caledonica</name>
    <dbReference type="NCBI Taxonomy" id="134536"/>
    <lineage>
        <taxon>Bacteria</taxon>
        <taxon>Pseudomonadati</taxon>
        <taxon>Pseudomonadota</taxon>
        <taxon>Betaproteobacteria</taxon>
        <taxon>Burkholderiales</taxon>
        <taxon>Burkholderiaceae</taxon>
        <taxon>Paraburkholderia</taxon>
    </lineage>
</organism>
<dbReference type="PROSITE" id="PS50977">
    <property type="entry name" value="HTH_TETR_2"/>
    <property type="match status" value="1"/>
</dbReference>
<evidence type="ECO:0000259" key="3">
    <source>
        <dbReference type="PROSITE" id="PS50977"/>
    </source>
</evidence>
<reference evidence="4" key="1">
    <citation type="submission" date="2023-07" db="EMBL/GenBank/DDBJ databases">
        <title>Sorghum-associated microbial communities from plants grown in Nebraska, USA.</title>
        <authorList>
            <person name="Schachtman D."/>
        </authorList>
    </citation>
    <scope>NUCLEOTIDE SEQUENCE</scope>
    <source>
        <strain evidence="4">DS1061</strain>
    </source>
</reference>
<dbReference type="PANTHER" id="PTHR30055">
    <property type="entry name" value="HTH-TYPE TRANSCRIPTIONAL REGULATOR RUTR"/>
    <property type="match status" value="1"/>
</dbReference>
<dbReference type="EMBL" id="JAURTK010000015">
    <property type="protein sequence ID" value="MDP9651039.1"/>
    <property type="molecule type" value="Genomic_DNA"/>
</dbReference>
<dbReference type="SUPFAM" id="SSF46689">
    <property type="entry name" value="Homeodomain-like"/>
    <property type="match status" value="1"/>
</dbReference>
<dbReference type="PRINTS" id="PR00455">
    <property type="entry name" value="HTHTETR"/>
</dbReference>
<evidence type="ECO:0000256" key="1">
    <source>
        <dbReference type="ARBA" id="ARBA00023125"/>
    </source>
</evidence>
<gene>
    <name evidence="4" type="ORF">J2793_006514</name>
</gene>
<feature type="DNA-binding region" description="H-T-H motif" evidence="2">
    <location>
        <begin position="57"/>
        <end position="76"/>
    </location>
</feature>
<keyword evidence="1 2" id="KW-0238">DNA-binding</keyword>
<dbReference type="AlphaFoldDB" id="A0AB73IM54"/>
<dbReference type="Gene3D" id="1.10.357.10">
    <property type="entry name" value="Tetracycline Repressor, domain 2"/>
    <property type="match status" value="1"/>
</dbReference>
<proteinExistence type="predicted"/>
<dbReference type="InterPro" id="IPR050109">
    <property type="entry name" value="HTH-type_TetR-like_transc_reg"/>
</dbReference>
<dbReference type="Proteomes" id="UP001229486">
    <property type="component" value="Unassembled WGS sequence"/>
</dbReference>
<comment type="caution">
    <text evidence="4">The sequence shown here is derived from an EMBL/GenBank/DDBJ whole genome shotgun (WGS) entry which is preliminary data.</text>
</comment>
<dbReference type="InterPro" id="IPR041678">
    <property type="entry name" value="TetR_C_16"/>
</dbReference>
<accession>A0AB73IM54</accession>
<dbReference type="InterPro" id="IPR001647">
    <property type="entry name" value="HTH_TetR"/>
</dbReference>
<evidence type="ECO:0000256" key="2">
    <source>
        <dbReference type="PROSITE-ProRule" id="PRU00335"/>
    </source>
</evidence>
<dbReference type="Pfam" id="PF17920">
    <property type="entry name" value="TetR_C_16"/>
    <property type="match status" value="1"/>
</dbReference>
<protein>
    <submittedName>
        <fullName evidence="4">AcrR family transcriptional regulator</fullName>
    </submittedName>
</protein>
<dbReference type="RefSeq" id="WP_392395759.1">
    <property type="nucleotide sequence ID" value="NZ_JAURTK010000015.1"/>
</dbReference>
<dbReference type="SUPFAM" id="SSF48498">
    <property type="entry name" value="Tetracyclin repressor-like, C-terminal domain"/>
    <property type="match status" value="1"/>
</dbReference>
<dbReference type="Pfam" id="PF00440">
    <property type="entry name" value="TetR_N"/>
    <property type="match status" value="1"/>
</dbReference>
<dbReference type="GO" id="GO:0000976">
    <property type="term" value="F:transcription cis-regulatory region binding"/>
    <property type="evidence" value="ECO:0007669"/>
    <property type="project" value="TreeGrafter"/>
</dbReference>
<dbReference type="InterPro" id="IPR009057">
    <property type="entry name" value="Homeodomain-like_sf"/>
</dbReference>
<evidence type="ECO:0000313" key="5">
    <source>
        <dbReference type="Proteomes" id="UP001229486"/>
    </source>
</evidence>
<dbReference type="InterPro" id="IPR036271">
    <property type="entry name" value="Tet_transcr_reg_TetR-rel_C_sf"/>
</dbReference>
<sequence length="212" mass="22794">MIAPVLSTNVDNKRGTVQMSTTVDKSTRERLSAAQCRERIMDAARFTFTRAGYDAVGVREIAARAGVDPAMVSRLFGSKEALFSVVADKAFSLEPAFVGPVDTLAHRIARHLLGPIRKSESEAFDEFAFLLRSVGSPIAAPILAAALHRDFVEPLARHIGKKDAEERAAMITAYVMGFAVLRAGLGSAAIERARPQRIVSLLAAAIQTCLTA</sequence>